<dbReference type="AlphaFoldDB" id="A0A9E1B5I5"/>
<accession>A0A9E1B5I5</accession>
<reference evidence="1" key="1">
    <citation type="submission" date="2021-02" db="EMBL/GenBank/DDBJ databases">
        <title>Infant gut strain persistence is associated with maternal origin, phylogeny, and functional potential including surface adhesion and iron acquisition.</title>
        <authorList>
            <person name="Lou Y.C."/>
        </authorList>
    </citation>
    <scope>NUCLEOTIDE SEQUENCE</scope>
    <source>
        <strain evidence="1">L3_101_000G1_dasL3_101_000G1_concoct_7_sub</strain>
    </source>
</reference>
<gene>
    <name evidence="1" type="ORF">KIC69_01130</name>
</gene>
<dbReference type="EMBL" id="JAHAKR010000023">
    <property type="protein sequence ID" value="MBS5829419.1"/>
    <property type="molecule type" value="Genomic_DNA"/>
</dbReference>
<protein>
    <submittedName>
        <fullName evidence="1">Uncharacterized protein</fullName>
    </submittedName>
</protein>
<comment type="caution">
    <text evidence="1">The sequence shown here is derived from an EMBL/GenBank/DDBJ whole genome shotgun (WGS) entry which is preliminary data.</text>
</comment>
<evidence type="ECO:0000313" key="1">
    <source>
        <dbReference type="EMBL" id="MBS5829419.1"/>
    </source>
</evidence>
<evidence type="ECO:0000313" key="2">
    <source>
        <dbReference type="Proteomes" id="UP000824019"/>
    </source>
</evidence>
<organism evidence="1 2">
    <name type="scientific">Campylobacter concisus</name>
    <dbReference type="NCBI Taxonomy" id="199"/>
    <lineage>
        <taxon>Bacteria</taxon>
        <taxon>Pseudomonadati</taxon>
        <taxon>Campylobacterota</taxon>
        <taxon>Epsilonproteobacteria</taxon>
        <taxon>Campylobacterales</taxon>
        <taxon>Campylobacteraceae</taxon>
        <taxon>Campylobacter</taxon>
    </lineage>
</organism>
<dbReference type="Proteomes" id="UP000824019">
    <property type="component" value="Unassembled WGS sequence"/>
</dbReference>
<name>A0A9E1B5I5_9BACT</name>
<sequence>MLQKQNSLTNCVIGNDGLAMRIQKLANTRNLSQWQRYFRDFVKIGACRAIDCGVFESTMIANYTRT</sequence>
<proteinExistence type="predicted"/>